<dbReference type="PROSITE" id="PS51532">
    <property type="entry name" value="PITH"/>
    <property type="match status" value="1"/>
</dbReference>
<dbReference type="GO" id="GO:0005737">
    <property type="term" value="C:cytoplasm"/>
    <property type="evidence" value="ECO:0007669"/>
    <property type="project" value="UniProtKB-ARBA"/>
</dbReference>
<dbReference type="Pfam" id="PF06201">
    <property type="entry name" value="PITH"/>
    <property type="match status" value="1"/>
</dbReference>
<gene>
    <name evidence="3" type="ORF">D9758_011695</name>
</gene>
<organism evidence="3 4">
    <name type="scientific">Tetrapyrgos nigripes</name>
    <dbReference type="NCBI Taxonomy" id="182062"/>
    <lineage>
        <taxon>Eukaryota</taxon>
        <taxon>Fungi</taxon>
        <taxon>Dikarya</taxon>
        <taxon>Basidiomycota</taxon>
        <taxon>Agaricomycotina</taxon>
        <taxon>Agaricomycetes</taxon>
        <taxon>Agaricomycetidae</taxon>
        <taxon>Agaricales</taxon>
        <taxon>Marasmiineae</taxon>
        <taxon>Marasmiaceae</taxon>
        <taxon>Tetrapyrgos</taxon>
    </lineage>
</organism>
<evidence type="ECO:0000313" key="3">
    <source>
        <dbReference type="EMBL" id="KAF5362714.1"/>
    </source>
</evidence>
<evidence type="ECO:0000256" key="1">
    <source>
        <dbReference type="ARBA" id="ARBA00023157"/>
    </source>
</evidence>
<comment type="caution">
    <text evidence="3">The sequence shown here is derived from an EMBL/GenBank/DDBJ whole genome shotgun (WGS) entry which is preliminary data.</text>
</comment>
<dbReference type="InterPro" id="IPR037047">
    <property type="entry name" value="PITH_dom_sf"/>
</dbReference>
<dbReference type="PANTHER" id="PTHR46115">
    <property type="entry name" value="THIOREDOXIN-LIKE PROTEIN 1"/>
    <property type="match status" value="1"/>
</dbReference>
<dbReference type="EMBL" id="JAACJM010000037">
    <property type="protein sequence ID" value="KAF5362714.1"/>
    <property type="molecule type" value="Genomic_DNA"/>
</dbReference>
<proteinExistence type="predicted"/>
<keyword evidence="1" id="KW-1015">Disulfide bond</keyword>
<dbReference type="Gene3D" id="2.60.120.470">
    <property type="entry name" value="PITH domain"/>
    <property type="match status" value="1"/>
</dbReference>
<dbReference type="Proteomes" id="UP000559256">
    <property type="component" value="Unassembled WGS sequence"/>
</dbReference>
<name>A0A8H5GD41_9AGAR</name>
<dbReference type="OrthoDB" id="10263751at2759"/>
<accession>A0A8H5GD41</accession>
<keyword evidence="4" id="KW-1185">Reference proteome</keyword>
<dbReference type="InterPro" id="IPR008979">
    <property type="entry name" value="Galactose-bd-like_sf"/>
</dbReference>
<dbReference type="AlphaFoldDB" id="A0A8H5GD41"/>
<evidence type="ECO:0000259" key="2">
    <source>
        <dbReference type="PROSITE" id="PS51532"/>
    </source>
</evidence>
<protein>
    <recommendedName>
        <fullName evidence="2">PITH domain-containing protein</fullName>
    </recommendedName>
</protein>
<dbReference type="InterPro" id="IPR010400">
    <property type="entry name" value="PITH_dom"/>
</dbReference>
<feature type="domain" description="PITH" evidence="2">
    <location>
        <begin position="1"/>
        <end position="121"/>
    </location>
</feature>
<reference evidence="3 4" key="1">
    <citation type="journal article" date="2020" name="ISME J.">
        <title>Uncovering the hidden diversity of litter-decomposition mechanisms in mushroom-forming fungi.</title>
        <authorList>
            <person name="Floudas D."/>
            <person name="Bentzer J."/>
            <person name="Ahren D."/>
            <person name="Johansson T."/>
            <person name="Persson P."/>
            <person name="Tunlid A."/>
        </authorList>
    </citation>
    <scope>NUCLEOTIDE SEQUENCE [LARGE SCALE GENOMIC DNA]</scope>
    <source>
        <strain evidence="3 4">CBS 291.85</strain>
    </source>
</reference>
<evidence type="ECO:0000313" key="4">
    <source>
        <dbReference type="Proteomes" id="UP000559256"/>
    </source>
</evidence>
<dbReference type="SUPFAM" id="SSF49785">
    <property type="entry name" value="Galactose-binding domain-like"/>
    <property type="match status" value="1"/>
</dbReference>
<sequence length="121" mass="13202">MPDFNQTVRVKSLIIKSTSSPSSAPKIVKLAVNRPSMGFEDIEDADEPAVAQVLELSEEDVKEGKPVALRFVRFQSVNSLHIFVGSNHGGEDASRIDAIDIIGVPVETTKDLSGLRQQEQQ</sequence>